<dbReference type="AlphaFoldDB" id="M6Y5K5"/>
<evidence type="ECO:0000313" key="2">
    <source>
        <dbReference type="EMBL" id="EMO87261.1"/>
    </source>
</evidence>
<evidence type="ECO:0000313" key="3">
    <source>
        <dbReference type="Proteomes" id="UP000012138"/>
    </source>
</evidence>
<feature type="region of interest" description="Disordered" evidence="1">
    <location>
        <begin position="85"/>
        <end position="213"/>
    </location>
</feature>
<protein>
    <submittedName>
        <fullName evidence="2">Uncharacterized protein</fullName>
    </submittedName>
</protein>
<sequence>MSWSQKGGVGGSIGYEVPGDKNKSKDSLANKMQGAGGSLNFSQRDGVSASFNAAGGVNAGNWSQSGGFQANTNFLNDKWKADFVSGKAKEDADAQEASRAAQNKNNAEQGAATIAAAGYEGTRREDGTSPHANGESGDPVDQRIAQLKKELSEGISLAHDNGTMSDAGNPVLASAAKELSSKQSELNRLLASKEAGGTTKPTSSESVQSGGLLDGIKNLYGKTKELIYGPEAKPRSSYSDDRSAAQGTRIANETSAYLDYKDGKISKADYERQVAAEKKAYYEATQGDRNKIPMGPGYTDVSKDNLGKLTHLEGIKGVTGKIVEKDGTVYFRTEAQGMDSKSIPMEPTKITEKPWTAIDPHPQGKFPGEVDLHAPYGSPMTVMQSDDGKFKVTGLRDLSEGGNSLSLEYKLNGVVRQVDLRHAQNQFPSYVIDQLKIGNKPTFDTGTIVGWTGVTGQHGIGNDGKVKYDPNDHSHLKFRNSNGSDWKDWGLPAMGY</sequence>
<feature type="compositionally biased region" description="Low complexity" evidence="1">
    <location>
        <begin position="107"/>
        <end position="120"/>
    </location>
</feature>
<gene>
    <name evidence="2" type="ORF">LEP1GSC024_0261</name>
</gene>
<organism evidence="2 3">
    <name type="scientific">Leptospira noguchii str. 2001034031</name>
    <dbReference type="NCBI Taxonomy" id="1193053"/>
    <lineage>
        <taxon>Bacteria</taxon>
        <taxon>Pseudomonadati</taxon>
        <taxon>Spirochaetota</taxon>
        <taxon>Spirochaetia</taxon>
        <taxon>Leptospirales</taxon>
        <taxon>Leptospiraceae</taxon>
        <taxon>Leptospira</taxon>
    </lineage>
</organism>
<feature type="compositionally biased region" description="Basic and acidic residues" evidence="1">
    <location>
        <begin position="18"/>
        <end position="28"/>
    </location>
</feature>
<dbReference type="Proteomes" id="UP000012138">
    <property type="component" value="Unassembled WGS sequence"/>
</dbReference>
<proteinExistence type="predicted"/>
<accession>M6Y5K5</accession>
<dbReference type="EMBL" id="AKXB02000156">
    <property type="protein sequence ID" value="EMO87261.1"/>
    <property type="molecule type" value="Genomic_DNA"/>
</dbReference>
<evidence type="ECO:0000256" key="1">
    <source>
        <dbReference type="SAM" id="MobiDB-lite"/>
    </source>
</evidence>
<feature type="region of interest" description="Disordered" evidence="1">
    <location>
        <begin position="1"/>
        <end position="44"/>
    </location>
</feature>
<comment type="caution">
    <text evidence="2">The sequence shown here is derived from an EMBL/GenBank/DDBJ whole genome shotgun (WGS) entry which is preliminary data.</text>
</comment>
<name>M6Y5K5_9LEPT</name>
<feature type="compositionally biased region" description="Polar residues" evidence="1">
    <location>
        <begin position="199"/>
        <end position="209"/>
    </location>
</feature>
<reference evidence="2 3" key="1">
    <citation type="submission" date="2013-01" db="EMBL/GenBank/DDBJ databases">
        <authorList>
            <person name="Harkins D.M."/>
            <person name="Durkin A.S."/>
            <person name="Brinkac L.M."/>
            <person name="Haft D.H."/>
            <person name="Selengut J.D."/>
            <person name="Sanka R."/>
            <person name="DePew J."/>
            <person name="Purushe J."/>
            <person name="Whelen A.C."/>
            <person name="Vinetz J.M."/>
            <person name="Sutton G.G."/>
            <person name="Nierman W.C."/>
            <person name="Fouts D.E."/>
        </authorList>
    </citation>
    <scope>NUCLEOTIDE SEQUENCE [LARGE SCALE GENOMIC DNA]</scope>
    <source>
        <strain evidence="2 3">2001034031</strain>
    </source>
</reference>